<feature type="transmembrane region" description="Helical" evidence="1">
    <location>
        <begin position="104"/>
        <end position="128"/>
    </location>
</feature>
<dbReference type="SUPFAM" id="SSF81321">
    <property type="entry name" value="Family A G protein-coupled receptor-like"/>
    <property type="match status" value="1"/>
</dbReference>
<name>A0A8R1HXH7_CAEJA</name>
<dbReference type="PANTHER" id="PTHR22943:SF94">
    <property type="entry name" value="SERPENTINE RECEPTOR, CLASS T-RELATED"/>
    <property type="match status" value="1"/>
</dbReference>
<feature type="transmembrane region" description="Helical" evidence="1">
    <location>
        <begin position="29"/>
        <end position="46"/>
    </location>
</feature>
<proteinExistence type="predicted"/>
<evidence type="ECO:0000256" key="1">
    <source>
        <dbReference type="SAM" id="Phobius"/>
    </source>
</evidence>
<reference evidence="2" key="2">
    <citation type="submission" date="2022-06" db="UniProtKB">
        <authorList>
            <consortium name="EnsemblMetazoa"/>
        </authorList>
    </citation>
    <scope>IDENTIFICATION</scope>
    <source>
        <strain evidence="2">DF5081</strain>
    </source>
</reference>
<evidence type="ECO:0000313" key="2">
    <source>
        <dbReference type="EnsemblMetazoa" id="CJA11249b.1"/>
    </source>
</evidence>
<keyword evidence="1" id="KW-0812">Transmembrane</keyword>
<keyword evidence="3" id="KW-1185">Reference proteome</keyword>
<dbReference type="InterPro" id="IPR019428">
    <property type="entry name" value="7TM_GPCR_serpentine_rcpt_Str"/>
</dbReference>
<feature type="transmembrane region" description="Helical" evidence="1">
    <location>
        <begin position="302"/>
        <end position="323"/>
    </location>
</feature>
<reference evidence="3" key="1">
    <citation type="submission" date="2010-08" db="EMBL/GenBank/DDBJ databases">
        <authorList>
            <consortium name="Caenorhabditis japonica Sequencing Consortium"/>
            <person name="Wilson R.K."/>
        </authorList>
    </citation>
    <scope>NUCLEOTIDE SEQUENCE [LARGE SCALE GENOMIC DNA]</scope>
    <source>
        <strain evidence="3">DF5081</strain>
    </source>
</reference>
<dbReference type="AlphaFoldDB" id="A0A8R1HXH7"/>
<dbReference type="PANTHER" id="PTHR22943">
    <property type="entry name" value="7-TRANSMEMBRANE DOMAIN RECEPTOR C.ELEGANS"/>
    <property type="match status" value="1"/>
</dbReference>
<dbReference type="EnsemblMetazoa" id="CJA11249b.1">
    <property type="protein sequence ID" value="CJA11249b.1"/>
    <property type="gene ID" value="WBGene00130453"/>
</dbReference>
<accession>A0A8R1HXH7</accession>
<dbReference type="GO" id="GO:0038022">
    <property type="term" value="F:G protein-coupled olfactory receptor activity"/>
    <property type="evidence" value="ECO:0007669"/>
    <property type="project" value="TreeGrafter"/>
</dbReference>
<keyword evidence="1" id="KW-1133">Transmembrane helix</keyword>
<organism evidence="2 3">
    <name type="scientific">Caenorhabditis japonica</name>
    <dbReference type="NCBI Taxonomy" id="281687"/>
    <lineage>
        <taxon>Eukaryota</taxon>
        <taxon>Metazoa</taxon>
        <taxon>Ecdysozoa</taxon>
        <taxon>Nematoda</taxon>
        <taxon>Chromadorea</taxon>
        <taxon>Rhabditida</taxon>
        <taxon>Rhabditina</taxon>
        <taxon>Rhabditomorpha</taxon>
        <taxon>Rhabditoidea</taxon>
        <taxon>Rhabditidae</taxon>
        <taxon>Peloderinae</taxon>
        <taxon>Caenorhabditis</taxon>
    </lineage>
</organism>
<feature type="transmembrane region" description="Helical" evidence="1">
    <location>
        <begin position="265"/>
        <end position="290"/>
    </location>
</feature>
<dbReference type="GO" id="GO:0042048">
    <property type="term" value="P:olfactory behavior"/>
    <property type="evidence" value="ECO:0007669"/>
    <property type="project" value="TreeGrafter"/>
</dbReference>
<feature type="transmembrane region" description="Helical" evidence="1">
    <location>
        <begin position="217"/>
        <end position="244"/>
    </location>
</feature>
<sequence length="355" mass="40741">MPSANDYITKEERTARVAAWLEITTYTDLVTFFLSTTINGILLNLIKTESPKHFGNYVYLMMAFSINSLVFAAIHAFIQPIISTEKYVVFVFTSTNYLELPRRVMGGLLAVYGTSYSQTLIFIAIQFIYRFFTISRRKYLHYFKGNFLAVWFAIVGVFGVNWGLCIFFIAQETEEIDEILRPVMMSSFELNMTDVYYVAASYEIQDDRGRRILNWKVIFMVLNFACILGISLTIIILCICFIHYRMQRVSYSKVYKSVQKQLFRALISQMIIPLILIYVPIICVLILPLFHFKNDASISVPSILISLYPVLEPFAVIMIISVYRNGFYSMFSSAPRNRVAHLDTSGNSVQSGQGA</sequence>
<dbReference type="GO" id="GO:0005886">
    <property type="term" value="C:plasma membrane"/>
    <property type="evidence" value="ECO:0007669"/>
    <property type="project" value="TreeGrafter"/>
</dbReference>
<dbReference type="Proteomes" id="UP000005237">
    <property type="component" value="Unassembled WGS sequence"/>
</dbReference>
<protein>
    <recommendedName>
        <fullName evidence="4">Seven TM Receptor</fullName>
    </recommendedName>
</protein>
<keyword evidence="1" id="KW-0472">Membrane</keyword>
<feature type="transmembrane region" description="Helical" evidence="1">
    <location>
        <begin position="58"/>
        <end position="78"/>
    </location>
</feature>
<feature type="transmembrane region" description="Helical" evidence="1">
    <location>
        <begin position="148"/>
        <end position="170"/>
    </location>
</feature>
<evidence type="ECO:0000313" key="3">
    <source>
        <dbReference type="Proteomes" id="UP000005237"/>
    </source>
</evidence>
<dbReference type="Pfam" id="PF10326">
    <property type="entry name" value="7TM_GPCR_Str"/>
    <property type="match status" value="1"/>
</dbReference>
<evidence type="ECO:0008006" key="4">
    <source>
        <dbReference type="Google" id="ProtNLM"/>
    </source>
</evidence>